<dbReference type="GO" id="GO:0004649">
    <property type="term" value="F:poly(ADP-ribose) glycohydrolase activity"/>
    <property type="evidence" value="ECO:0007669"/>
    <property type="project" value="UniProtKB-EC"/>
</dbReference>
<dbReference type="GO" id="GO:1990966">
    <property type="term" value="P:ATP generation from poly-ADP-D-ribose"/>
    <property type="evidence" value="ECO:0007669"/>
    <property type="project" value="TreeGrafter"/>
</dbReference>
<keyword evidence="3" id="KW-0378">Hydrolase</keyword>
<evidence type="ECO:0000313" key="7">
    <source>
        <dbReference type="EMBL" id="ORY27539.1"/>
    </source>
</evidence>
<feature type="compositionally biased region" description="Polar residues" evidence="4">
    <location>
        <begin position="470"/>
        <end position="485"/>
    </location>
</feature>
<evidence type="ECO:0000256" key="4">
    <source>
        <dbReference type="SAM" id="MobiDB-lite"/>
    </source>
</evidence>
<name>A0A1Y2AY79_9FUNG</name>
<dbReference type="PANTHER" id="PTHR12837">
    <property type="entry name" value="POLY ADP-RIBOSE GLYCOHYDROLASE"/>
    <property type="match status" value="1"/>
</dbReference>
<dbReference type="InterPro" id="IPR007724">
    <property type="entry name" value="Poly_GlycHdrlase"/>
</dbReference>
<feature type="region of interest" description="Disordered" evidence="4">
    <location>
        <begin position="421"/>
        <end position="582"/>
    </location>
</feature>
<dbReference type="GO" id="GO:0009225">
    <property type="term" value="P:nucleotide-sugar metabolic process"/>
    <property type="evidence" value="ECO:0007669"/>
    <property type="project" value="TreeGrafter"/>
</dbReference>
<comment type="similarity">
    <text evidence="1">Belongs to the poly(ADP-ribose) glycohydrolase family.</text>
</comment>
<feature type="compositionally biased region" description="Basic and acidic residues" evidence="4">
    <location>
        <begin position="569"/>
        <end position="582"/>
    </location>
</feature>
<feature type="domain" description="PARG helical" evidence="6">
    <location>
        <begin position="30"/>
        <end position="147"/>
    </location>
</feature>
<evidence type="ECO:0000256" key="3">
    <source>
        <dbReference type="ARBA" id="ARBA00022801"/>
    </source>
</evidence>
<sequence>MIALSKYNCIEINEEYDYKNIQQYTDQFPEEAEIFFKEILPFIIEQALKLPEYITTSIPVMRKYMNIALTFNKLQVLSLLANQFLCTFYEKTHEKYDTPQCSFFILLSSTTVNDSSVEKLRCIIHYFDKMRKRDLESLKSELITFQRISMDRNALPDWSNVKLDLCEFNIDDRKIEDCENMLQLSCGNSHIGGSVLINRCFIEEIRFAICPELFISMIFTQKLYYLESSIIKGIERFSNYIGCDDGFKYNGDYDDQTPIDESKKRATEVAAIDPHYYSASTYYDQYSKNEVLRELNKLYSGFKENNISSLKKGSYVATTHWGTINYNGDIELTSILQILAASVAGRKINYCKCICGGYKQLHNMNEFLDSLKKHNITTDKLYKFIRSYRHEVIINVSKSEPPECTLMEYILNRINHHYNHHNHHSHYHHNDNINNKNNNEINNSNNNQTNNDDNNTNKTEKKSTSDDNGIDNNIKGSENELGNYSNEDDNYYSDEDSKDSTCSSNEKDMYDTSYSNKEEEENGYNTNDGYNAEENDNKNKLVMGNEDDENEKNKGDINNYNNRNNISRNNEDGEKNTGDNEK</sequence>
<dbReference type="Proteomes" id="UP000193920">
    <property type="component" value="Unassembled WGS sequence"/>
</dbReference>
<accession>A0A1Y2AY79</accession>
<dbReference type="EC" id="3.2.1.143" evidence="2"/>
<dbReference type="EMBL" id="MCOG01000192">
    <property type="protein sequence ID" value="ORY27539.1"/>
    <property type="molecule type" value="Genomic_DNA"/>
</dbReference>
<evidence type="ECO:0000313" key="8">
    <source>
        <dbReference type="Proteomes" id="UP000193920"/>
    </source>
</evidence>
<keyword evidence="8" id="KW-1185">Reference proteome</keyword>
<dbReference type="STRING" id="1754190.A0A1Y2AY79"/>
<dbReference type="AlphaFoldDB" id="A0A1Y2AY79"/>
<organism evidence="7 8">
    <name type="scientific">Neocallimastix californiae</name>
    <dbReference type="NCBI Taxonomy" id="1754190"/>
    <lineage>
        <taxon>Eukaryota</taxon>
        <taxon>Fungi</taxon>
        <taxon>Fungi incertae sedis</taxon>
        <taxon>Chytridiomycota</taxon>
        <taxon>Chytridiomycota incertae sedis</taxon>
        <taxon>Neocallimastigomycetes</taxon>
        <taxon>Neocallimastigales</taxon>
        <taxon>Neocallimastigaceae</taxon>
        <taxon>Neocallimastix</taxon>
    </lineage>
</organism>
<dbReference type="InterPro" id="IPR048362">
    <property type="entry name" value="PARG_helical"/>
</dbReference>
<dbReference type="Pfam" id="PF20811">
    <property type="entry name" value="PARG_cat_N"/>
    <property type="match status" value="1"/>
</dbReference>
<feature type="compositionally biased region" description="Low complexity" evidence="4">
    <location>
        <begin position="556"/>
        <end position="568"/>
    </location>
</feature>
<gene>
    <name evidence="7" type="ORF">LY90DRAFT_95707</name>
</gene>
<dbReference type="GO" id="GO:0005975">
    <property type="term" value="P:carbohydrate metabolic process"/>
    <property type="evidence" value="ECO:0007669"/>
    <property type="project" value="InterPro"/>
</dbReference>
<protein>
    <recommendedName>
        <fullName evidence="2">poly(ADP-ribose) glycohydrolase</fullName>
        <ecNumber evidence="2">3.2.1.143</ecNumber>
    </recommendedName>
</protein>
<dbReference type="GO" id="GO:0005634">
    <property type="term" value="C:nucleus"/>
    <property type="evidence" value="ECO:0007669"/>
    <property type="project" value="TreeGrafter"/>
</dbReference>
<dbReference type="Pfam" id="PF05028">
    <property type="entry name" value="PARG_cat_C"/>
    <property type="match status" value="1"/>
</dbReference>
<dbReference type="GO" id="GO:0006282">
    <property type="term" value="P:regulation of DNA repair"/>
    <property type="evidence" value="ECO:0007669"/>
    <property type="project" value="InterPro"/>
</dbReference>
<dbReference type="InterPro" id="IPR046372">
    <property type="entry name" value="PARG_cat_C"/>
</dbReference>
<comment type="caution">
    <text evidence="7">The sequence shown here is derived from an EMBL/GenBank/DDBJ whole genome shotgun (WGS) entry which is preliminary data.</text>
</comment>
<evidence type="ECO:0000259" key="5">
    <source>
        <dbReference type="Pfam" id="PF05028"/>
    </source>
</evidence>
<proteinExistence type="inferred from homology"/>
<dbReference type="PANTHER" id="PTHR12837:SF0">
    <property type="entry name" value="POLY(ADP-RIBOSE) GLYCOHYDROLASE"/>
    <property type="match status" value="1"/>
</dbReference>
<evidence type="ECO:0000259" key="6">
    <source>
        <dbReference type="Pfam" id="PF20811"/>
    </source>
</evidence>
<feature type="compositionally biased region" description="Acidic residues" evidence="4">
    <location>
        <begin position="486"/>
        <end position="497"/>
    </location>
</feature>
<reference evidence="7 8" key="1">
    <citation type="submission" date="2016-08" db="EMBL/GenBank/DDBJ databases">
        <title>A Parts List for Fungal Cellulosomes Revealed by Comparative Genomics.</title>
        <authorList>
            <consortium name="DOE Joint Genome Institute"/>
            <person name="Haitjema C.H."/>
            <person name="Gilmore S.P."/>
            <person name="Henske J.K."/>
            <person name="Solomon K.V."/>
            <person name="De Groot R."/>
            <person name="Kuo A."/>
            <person name="Mondo S.J."/>
            <person name="Salamov A.A."/>
            <person name="Labutti K."/>
            <person name="Zhao Z."/>
            <person name="Chiniquy J."/>
            <person name="Barry K."/>
            <person name="Brewer H.M."/>
            <person name="Purvine S.O."/>
            <person name="Wright A.T."/>
            <person name="Boxma B."/>
            <person name="Van Alen T."/>
            <person name="Hackstein J.H."/>
            <person name="Baker S.E."/>
            <person name="Grigoriev I.V."/>
            <person name="O'Malley M.A."/>
        </authorList>
    </citation>
    <scope>NUCLEOTIDE SEQUENCE [LARGE SCALE GENOMIC DNA]</scope>
    <source>
        <strain evidence="7 8">G1</strain>
    </source>
</reference>
<feature type="domain" description="PARG catalytic Macro" evidence="5">
    <location>
        <begin position="156"/>
        <end position="352"/>
    </location>
</feature>
<dbReference type="OrthoDB" id="1937899at2759"/>
<evidence type="ECO:0000256" key="2">
    <source>
        <dbReference type="ARBA" id="ARBA00012255"/>
    </source>
</evidence>
<feature type="compositionally biased region" description="Low complexity" evidence="4">
    <location>
        <begin position="432"/>
        <end position="457"/>
    </location>
</feature>
<evidence type="ECO:0000256" key="1">
    <source>
        <dbReference type="ARBA" id="ARBA00009545"/>
    </source>
</evidence>
<dbReference type="GO" id="GO:0005737">
    <property type="term" value="C:cytoplasm"/>
    <property type="evidence" value="ECO:0007669"/>
    <property type="project" value="TreeGrafter"/>
</dbReference>